<dbReference type="Pfam" id="PF13676">
    <property type="entry name" value="TIR_2"/>
    <property type="match status" value="1"/>
</dbReference>
<protein>
    <submittedName>
        <fullName evidence="2">Tetratricopeptide repeat-containing protein</fullName>
    </submittedName>
</protein>
<name>A0ABT1JPJ2_ACTCY</name>
<keyword evidence="3" id="KW-1185">Reference proteome</keyword>
<organism evidence="2 3">
    <name type="scientific">Actinoalloteichus caeruleus DSM 43889</name>
    <dbReference type="NCBI Taxonomy" id="1120930"/>
    <lineage>
        <taxon>Bacteria</taxon>
        <taxon>Bacillati</taxon>
        <taxon>Actinomycetota</taxon>
        <taxon>Actinomycetes</taxon>
        <taxon>Pseudonocardiales</taxon>
        <taxon>Pseudonocardiaceae</taxon>
        <taxon>Actinoalloteichus</taxon>
        <taxon>Actinoalloteichus cyanogriseus</taxon>
    </lineage>
</organism>
<dbReference type="Proteomes" id="UP000791080">
    <property type="component" value="Unassembled WGS sequence"/>
</dbReference>
<dbReference type="Gene3D" id="3.40.50.300">
    <property type="entry name" value="P-loop containing nucleotide triphosphate hydrolases"/>
    <property type="match status" value="1"/>
</dbReference>
<dbReference type="InterPro" id="IPR027417">
    <property type="entry name" value="P-loop_NTPase"/>
</dbReference>
<dbReference type="InterPro" id="IPR053137">
    <property type="entry name" value="NLR-like"/>
</dbReference>
<dbReference type="Pfam" id="PF13374">
    <property type="entry name" value="TPR_10"/>
    <property type="match status" value="3"/>
</dbReference>
<dbReference type="EMBL" id="AUBJ02000001">
    <property type="protein sequence ID" value="MCP2334174.1"/>
    <property type="molecule type" value="Genomic_DNA"/>
</dbReference>
<dbReference type="Gene3D" id="1.25.40.10">
    <property type="entry name" value="Tetratricopeptide repeat domain"/>
    <property type="match status" value="2"/>
</dbReference>
<proteinExistence type="predicted"/>
<sequence>MGPNDNFPGRPNVLPGGLPPRSVLISHASADQLWAEWIRQQLEPAGYAVELVTWAPAPEADLSELLRKGLTGNDLTIAVLSDAFFQASDWTAEQWDTAVNEAAPHLDRLMLALVAPSEIPEVSRPFVYIDLRDVDEAGARERLLAGLPDSDRVEERPSLIRKITAEALTRFPGNQPLVWGRHIPRPHGRFTGREEALASLRVQLRRQPLTRQPAVLHGMPAVGKTQLAFEYAHRFRADYDLVWCVRAENVATAKNDLAELIGPMQIRTEGLEADQVVSVVREALRRGQPFRRWLIIFDAATDPTKLWRWVPDGPGHVLITSRNPDWETVGELIEVGAFSRPESVDFLHRIANLSTMEAERVAQVLGDHPLALELAAGWLRHGRQQVPEFLHLYGKHYTKLFEDTQLPHYDRSVAAVWNLPLNRLREEQPAAEQLLRLGAYFAPISVPLRLFSPEDMIGSRPRPLVVLPEPLHSQIRNPLMRARILDAIGHYALARISHGTDESSGAAIQLHQMVQAAQRGRLTPAQAEEARNTVHELLAVADPGDPGDQRQWSRYAELAQHVDHSDAVERVDSPEIRRMVLNVLSFFAHRGENAPGIELGQRAMRRWEPRLGAEHADVVALSIHYSNLLRSAGRVAEARELGARFLDVARARFEEYPEHAIHAAMGYAADLRQLGDFRGARELDEQTLRQLTDAFDRDHHNTLLAGHNLAISLRLVGEFEEARKRDEKTLARRRKIHGENHPRTLFSANAVANDLRECGFYARAYTTQQRVFDNYRRVLGDRNLGTLRAFRGLAVSARKAGYYPRALSLSAEGVERHRTLLGPNNRETIAAITNFANDLRLSRDYTAAVHQARLAYENGKSQLGQQHPYTLVAGVNLAIILRALGDLKAARALNEKTHGLLGTVMGEEHPYTLAAATNLSSDLAAEGDQPGAVLLGERTLEQLRRARGRSHPHTLACASNLAIDLLDGGDRGRAKDLEADTVTRYRDSLGERHPEVIAAIGRQRADCDLEPPPM</sequence>
<dbReference type="InterPro" id="IPR000157">
    <property type="entry name" value="TIR_dom"/>
</dbReference>
<dbReference type="InterPro" id="IPR011990">
    <property type="entry name" value="TPR-like_helical_dom_sf"/>
</dbReference>
<dbReference type="InterPro" id="IPR035897">
    <property type="entry name" value="Toll_tir_struct_dom_sf"/>
</dbReference>
<dbReference type="RefSeq" id="WP_162147297.1">
    <property type="nucleotide sequence ID" value="NZ_AUBJ02000001.1"/>
</dbReference>
<reference evidence="2 3" key="2">
    <citation type="submission" date="2022-06" db="EMBL/GenBank/DDBJ databases">
        <title>Genomic Encyclopedia of Type Strains, Phase I: the one thousand microbial genomes (KMG-I) project.</title>
        <authorList>
            <person name="Kyrpides N."/>
        </authorList>
    </citation>
    <scope>NUCLEOTIDE SEQUENCE [LARGE SCALE GENOMIC DNA]</scope>
    <source>
        <strain evidence="2 3">DSM 43889</strain>
    </source>
</reference>
<dbReference type="SUPFAM" id="SSF48452">
    <property type="entry name" value="TPR-like"/>
    <property type="match status" value="3"/>
</dbReference>
<dbReference type="SUPFAM" id="SSF52200">
    <property type="entry name" value="Toll/Interleukin receptor TIR domain"/>
    <property type="match status" value="1"/>
</dbReference>
<evidence type="ECO:0000313" key="3">
    <source>
        <dbReference type="Proteomes" id="UP000791080"/>
    </source>
</evidence>
<gene>
    <name evidence="2" type="ORF">G443_004444</name>
</gene>
<reference evidence="2 3" key="1">
    <citation type="submission" date="2013-07" db="EMBL/GenBank/DDBJ databases">
        <authorList>
            <consortium name="DOE Joint Genome Institute"/>
            <person name="Reeve W."/>
            <person name="Huntemann M."/>
            <person name="Han J."/>
            <person name="Chen A."/>
            <person name="Kyrpides N."/>
            <person name="Mavromatis K."/>
            <person name="Markowitz V."/>
            <person name="Palaniappan K."/>
            <person name="Ivanova N."/>
            <person name="Schaumberg A."/>
            <person name="Pati A."/>
            <person name="Liolios K."/>
            <person name="Nordberg H.P."/>
            <person name="Cantor M.N."/>
            <person name="Hua S.X."/>
            <person name="Woyke T."/>
        </authorList>
    </citation>
    <scope>NUCLEOTIDE SEQUENCE [LARGE SCALE GENOMIC DNA]</scope>
    <source>
        <strain evidence="2 3">DSM 43889</strain>
    </source>
</reference>
<dbReference type="NCBIfam" id="NF040586">
    <property type="entry name" value="FxSxx_TPR"/>
    <property type="match status" value="1"/>
</dbReference>
<dbReference type="Pfam" id="PF13424">
    <property type="entry name" value="TPR_12"/>
    <property type="match status" value="1"/>
</dbReference>
<feature type="domain" description="TIR" evidence="1">
    <location>
        <begin position="23"/>
        <end position="144"/>
    </location>
</feature>
<evidence type="ECO:0000313" key="2">
    <source>
        <dbReference type="EMBL" id="MCP2334174.1"/>
    </source>
</evidence>
<dbReference type="SUPFAM" id="SSF52540">
    <property type="entry name" value="P-loop containing nucleoside triphosphate hydrolases"/>
    <property type="match status" value="1"/>
</dbReference>
<dbReference type="PANTHER" id="PTHR46082">
    <property type="entry name" value="ATP/GTP-BINDING PROTEIN-RELATED"/>
    <property type="match status" value="1"/>
</dbReference>
<evidence type="ECO:0000259" key="1">
    <source>
        <dbReference type="Pfam" id="PF13676"/>
    </source>
</evidence>
<dbReference type="PANTHER" id="PTHR46082:SF6">
    <property type="entry name" value="AAA+ ATPASE DOMAIN-CONTAINING PROTEIN-RELATED"/>
    <property type="match status" value="1"/>
</dbReference>
<dbReference type="Gene3D" id="3.40.50.10140">
    <property type="entry name" value="Toll/interleukin-1 receptor homology (TIR) domain"/>
    <property type="match status" value="1"/>
</dbReference>
<comment type="caution">
    <text evidence="2">The sequence shown here is derived from an EMBL/GenBank/DDBJ whole genome shotgun (WGS) entry which is preliminary data.</text>
</comment>
<accession>A0ABT1JPJ2</accession>